<protein>
    <submittedName>
        <fullName evidence="2">Uncharacterized protein</fullName>
    </submittedName>
</protein>
<sequence length="774" mass="86310">MGRSGPLLREIADLMTDPAADKESEDYKSLHTLSKKMQEEIDRISALRDLCKFIRGSTSDQMAEDVATNGSMLENFGYCWKSLLECEGTLVDMVGLISKKLLEAPDYLLIKFLQLSDSKMCAVNLQALFTTPPHEHWSDRFHTCLRKAQHTGVEHMFDRLKQNNSVAWAKSSFDPKLKDIDFDDDKRWLPMPSETKIDNFANLSGYTCGNMRDFQKIFACLDMEDGGHQDPSFLRKVANAGKGKGVFSTKLTLAMQLWSKVLSAHREVAATALTLKQASSLADTAKTLAKTEPSSILSASWDDLMNHEKLVKQLAARGAVVRQLEAATDVQGSADAKAALQDACTQLAEWASSQLCPEFESILASLQSWAAETILTTSQALMTVCKRMIKGATSTSPESMMANGIAKFALSAGFQKELFPDDCFQKDVEDGMSLLKLASEYVSYLKPFLKPVPSLPEDSLQSEIGKTFDAIGGFLDRFQHVKVRKVLETMFRFPESKYDINRLLPKEVQPIAHTILTWQNVGQELKELGEAEHSWTFLTKKLSLFESLSAAVNDKLMSATVVQDAKDQCNAYVKSFIEACQLALTELGPGLAEQLKGFIEKYQKVGECAESWHMLPVSYVFEPENEEDCNADLEKVEITLRELTELCSDIKLLMAHTSCNSAFQEVIQSARKFHSETLAMMSSTRKLATILMVSDVMLKEVIDKDSLQKVLGLCRDGIGTSKEDLPVKMRKIIADLDGKAKSQPQSRKRTPPEDTSGTAPKRKEKEKKRKANKK</sequence>
<keyword evidence="3" id="KW-1185">Reference proteome</keyword>
<evidence type="ECO:0000256" key="1">
    <source>
        <dbReference type="SAM" id="MobiDB-lite"/>
    </source>
</evidence>
<comment type="caution">
    <text evidence="2">The sequence shown here is derived from an EMBL/GenBank/DDBJ whole genome shotgun (WGS) entry which is preliminary data.</text>
</comment>
<dbReference type="EMBL" id="CAXAMM010016313">
    <property type="protein sequence ID" value="CAK9038592.1"/>
    <property type="molecule type" value="Genomic_DNA"/>
</dbReference>
<evidence type="ECO:0000313" key="2">
    <source>
        <dbReference type="EMBL" id="CAK9038592.1"/>
    </source>
</evidence>
<dbReference type="Proteomes" id="UP001642464">
    <property type="component" value="Unassembled WGS sequence"/>
</dbReference>
<evidence type="ECO:0000313" key="3">
    <source>
        <dbReference type="Proteomes" id="UP001642464"/>
    </source>
</evidence>
<name>A0ABP0LHF2_9DINO</name>
<feature type="region of interest" description="Disordered" evidence="1">
    <location>
        <begin position="734"/>
        <end position="774"/>
    </location>
</feature>
<proteinExistence type="predicted"/>
<feature type="compositionally biased region" description="Basic residues" evidence="1">
    <location>
        <begin position="760"/>
        <end position="774"/>
    </location>
</feature>
<reference evidence="2 3" key="1">
    <citation type="submission" date="2024-02" db="EMBL/GenBank/DDBJ databases">
        <authorList>
            <person name="Chen Y."/>
            <person name="Shah S."/>
            <person name="Dougan E. K."/>
            <person name="Thang M."/>
            <person name="Chan C."/>
        </authorList>
    </citation>
    <scope>NUCLEOTIDE SEQUENCE [LARGE SCALE GENOMIC DNA]</scope>
</reference>
<accession>A0ABP0LHF2</accession>
<gene>
    <name evidence="2" type="ORF">SCF082_LOCUS22675</name>
</gene>
<organism evidence="2 3">
    <name type="scientific">Durusdinium trenchii</name>
    <dbReference type="NCBI Taxonomy" id="1381693"/>
    <lineage>
        <taxon>Eukaryota</taxon>
        <taxon>Sar</taxon>
        <taxon>Alveolata</taxon>
        <taxon>Dinophyceae</taxon>
        <taxon>Suessiales</taxon>
        <taxon>Symbiodiniaceae</taxon>
        <taxon>Durusdinium</taxon>
    </lineage>
</organism>